<protein>
    <submittedName>
        <fullName evidence="11">Trypsin alpha-3-like isoform X1</fullName>
    </submittedName>
</protein>
<comment type="subcellular location">
    <subcellularLocation>
        <location evidence="1">Secreted</location>
    </subcellularLocation>
</comment>
<dbReference type="GO" id="GO:0016485">
    <property type="term" value="P:protein processing"/>
    <property type="evidence" value="ECO:0007669"/>
    <property type="project" value="UniProtKB-ARBA"/>
</dbReference>
<dbReference type="GeneID" id="108740949"/>
<keyword evidence="10" id="KW-1185">Reference proteome</keyword>
<evidence type="ECO:0000256" key="4">
    <source>
        <dbReference type="ARBA" id="ARBA00022801"/>
    </source>
</evidence>
<dbReference type="Gene3D" id="2.40.10.10">
    <property type="entry name" value="Trypsin-like serine proteases"/>
    <property type="match status" value="1"/>
</dbReference>
<reference evidence="11" key="1">
    <citation type="submission" date="2025-08" db="UniProtKB">
        <authorList>
            <consortium name="RefSeq"/>
        </authorList>
    </citation>
    <scope>IDENTIFICATION</scope>
    <source>
        <tissue evidence="11">Entire body</tissue>
    </source>
</reference>
<accession>A0A1W4XDZ5</accession>
<evidence type="ECO:0000256" key="6">
    <source>
        <dbReference type="ARBA" id="ARBA00023157"/>
    </source>
</evidence>
<dbReference type="STRING" id="224129.A0A1W4XDZ5"/>
<evidence type="ECO:0000259" key="9">
    <source>
        <dbReference type="PROSITE" id="PS50240"/>
    </source>
</evidence>
<evidence type="ECO:0000256" key="1">
    <source>
        <dbReference type="ARBA" id="ARBA00004613"/>
    </source>
</evidence>
<dbReference type="Pfam" id="PF00089">
    <property type="entry name" value="Trypsin"/>
    <property type="match status" value="1"/>
</dbReference>
<dbReference type="PROSITE" id="PS00135">
    <property type="entry name" value="TRYPSIN_SER"/>
    <property type="match status" value="1"/>
</dbReference>
<keyword evidence="4 7" id="KW-0378">Hydrolase</keyword>
<dbReference type="PRINTS" id="PR00722">
    <property type="entry name" value="CHYMOTRYPSIN"/>
</dbReference>
<evidence type="ECO:0000256" key="5">
    <source>
        <dbReference type="ARBA" id="ARBA00022825"/>
    </source>
</evidence>
<keyword evidence="8" id="KW-0472">Membrane</keyword>
<dbReference type="PROSITE" id="PS00134">
    <property type="entry name" value="TRYPSIN_HIS"/>
    <property type="match status" value="1"/>
</dbReference>
<dbReference type="InterPro" id="IPR018114">
    <property type="entry name" value="TRYPSIN_HIS"/>
</dbReference>
<evidence type="ECO:0000256" key="2">
    <source>
        <dbReference type="ARBA" id="ARBA00022525"/>
    </source>
</evidence>
<dbReference type="KEGG" id="apln:108740949"/>
<keyword evidence="3 7" id="KW-0645">Protease</keyword>
<keyword evidence="2" id="KW-0964">Secreted</keyword>
<dbReference type="Proteomes" id="UP000192223">
    <property type="component" value="Unplaced"/>
</dbReference>
<evidence type="ECO:0000313" key="11">
    <source>
        <dbReference type="RefSeq" id="XP_018330992.1"/>
    </source>
</evidence>
<feature type="transmembrane region" description="Helical" evidence="8">
    <location>
        <begin position="275"/>
        <end position="292"/>
    </location>
</feature>
<dbReference type="OrthoDB" id="10059102at2759"/>
<dbReference type="AlphaFoldDB" id="A0A1W4XDZ5"/>
<keyword evidence="8" id="KW-0812">Transmembrane</keyword>
<keyword evidence="8" id="KW-1133">Transmembrane helix</keyword>
<dbReference type="PANTHER" id="PTHR24252">
    <property type="entry name" value="ACROSIN-RELATED"/>
    <property type="match status" value="1"/>
</dbReference>
<dbReference type="GO" id="GO:0004252">
    <property type="term" value="F:serine-type endopeptidase activity"/>
    <property type="evidence" value="ECO:0007669"/>
    <property type="project" value="InterPro"/>
</dbReference>
<dbReference type="GO" id="GO:0005576">
    <property type="term" value="C:extracellular region"/>
    <property type="evidence" value="ECO:0007669"/>
    <property type="project" value="UniProtKB-SubCell"/>
</dbReference>
<organism evidence="10 11">
    <name type="scientific">Agrilus planipennis</name>
    <name type="common">Emerald ash borer</name>
    <name type="synonym">Agrilus marcopoli</name>
    <dbReference type="NCBI Taxonomy" id="224129"/>
    <lineage>
        <taxon>Eukaryota</taxon>
        <taxon>Metazoa</taxon>
        <taxon>Ecdysozoa</taxon>
        <taxon>Arthropoda</taxon>
        <taxon>Hexapoda</taxon>
        <taxon>Insecta</taxon>
        <taxon>Pterygota</taxon>
        <taxon>Neoptera</taxon>
        <taxon>Endopterygota</taxon>
        <taxon>Coleoptera</taxon>
        <taxon>Polyphaga</taxon>
        <taxon>Elateriformia</taxon>
        <taxon>Buprestoidea</taxon>
        <taxon>Buprestidae</taxon>
        <taxon>Agrilinae</taxon>
        <taxon>Agrilus</taxon>
    </lineage>
</organism>
<evidence type="ECO:0000256" key="8">
    <source>
        <dbReference type="SAM" id="Phobius"/>
    </source>
</evidence>
<dbReference type="RefSeq" id="XP_018330992.1">
    <property type="nucleotide sequence ID" value="XM_018475490.2"/>
</dbReference>
<evidence type="ECO:0000313" key="10">
    <source>
        <dbReference type="Proteomes" id="UP000192223"/>
    </source>
</evidence>
<evidence type="ECO:0000256" key="3">
    <source>
        <dbReference type="ARBA" id="ARBA00022670"/>
    </source>
</evidence>
<dbReference type="InterPro" id="IPR033116">
    <property type="entry name" value="TRYPSIN_SER"/>
</dbReference>
<dbReference type="InterPro" id="IPR001254">
    <property type="entry name" value="Trypsin_dom"/>
</dbReference>
<name>A0A1W4XDZ5_AGRPL</name>
<dbReference type="SMART" id="SM00020">
    <property type="entry name" value="Tryp_SPc"/>
    <property type="match status" value="1"/>
</dbReference>
<dbReference type="InterPro" id="IPR009003">
    <property type="entry name" value="Peptidase_S1_PA"/>
</dbReference>
<dbReference type="CDD" id="cd00190">
    <property type="entry name" value="Tryp_SPc"/>
    <property type="match status" value="1"/>
</dbReference>
<proteinExistence type="predicted"/>
<evidence type="ECO:0000256" key="7">
    <source>
        <dbReference type="RuleBase" id="RU363034"/>
    </source>
</evidence>
<keyword evidence="6" id="KW-1015">Disulfide bond</keyword>
<dbReference type="InParanoid" id="A0A1W4XDZ5"/>
<dbReference type="PANTHER" id="PTHR24252:SF7">
    <property type="entry name" value="HYALIN"/>
    <property type="match status" value="1"/>
</dbReference>
<feature type="domain" description="Peptidase S1" evidence="9">
    <location>
        <begin position="36"/>
        <end position="263"/>
    </location>
</feature>
<dbReference type="InterPro" id="IPR043504">
    <property type="entry name" value="Peptidase_S1_PA_chymotrypsin"/>
</dbReference>
<gene>
    <name evidence="11" type="primary">LOC108740949</name>
</gene>
<dbReference type="FunFam" id="2.40.10.10:FF:000047">
    <property type="entry name" value="Trypsin eta"/>
    <property type="match status" value="1"/>
</dbReference>
<dbReference type="InterPro" id="IPR001314">
    <property type="entry name" value="Peptidase_S1A"/>
</dbReference>
<dbReference type="PROSITE" id="PS50240">
    <property type="entry name" value="TRYPSIN_DOM"/>
    <property type="match status" value="1"/>
</dbReference>
<dbReference type="SUPFAM" id="SSF50494">
    <property type="entry name" value="Trypsin-like serine proteases"/>
    <property type="match status" value="1"/>
</dbReference>
<keyword evidence="5 7" id="KW-0720">Serine protease</keyword>
<sequence length="293" mass="31565">MNNCHSFRNTGLIQVLVVGIFTIANTSGATKGDTRIVNGTVVANRAQFPYQVSLRVKSANFHFCGGTIIAQGVILTAAHCFKEHPVSSVVAVVGDLDISQTSRQTVRMELAQVKIHPKHNSTSFENDVAVALTKKNFTWSSTVNFLPLASITPMVGTECYISGWGSIYFRGPASSKLLYAMVPIVDRGTCTFAYGGRLTEDMLCAGYIEGTADACNGDSGGPLACDGAVAGIVSWGYGCAFALFPGVYTDVAYFKNWIEAQIENYVPNSGHSTTHYLQINMVLFLILCVMLTK</sequence>